<dbReference type="RefSeq" id="XP_037168181.1">
    <property type="nucleotide sequence ID" value="XM_037304688.1"/>
</dbReference>
<reference evidence="1 2" key="1">
    <citation type="journal article" date="2020" name="Genomics">
        <title>Complete, high-quality genomes from long-read metagenomic sequencing of two wolf lichen thalli reveals enigmatic genome architecture.</title>
        <authorList>
            <person name="McKenzie S.K."/>
            <person name="Walston R.F."/>
            <person name="Allen J.L."/>
        </authorList>
    </citation>
    <scope>NUCLEOTIDE SEQUENCE [LARGE SCALE GENOMIC DNA]</scope>
    <source>
        <strain evidence="1">WasteWater2</strain>
    </source>
</reference>
<dbReference type="AlphaFoldDB" id="A0A8H6G1U0"/>
<name>A0A8H6G1U0_9LECA</name>
<evidence type="ECO:0000313" key="2">
    <source>
        <dbReference type="Proteomes" id="UP000578531"/>
    </source>
</evidence>
<proteinExistence type="predicted"/>
<dbReference type="GeneID" id="59284428"/>
<sequence>MAKCVACHKPLTLYIAPDEEDEDEDETMGGSASAITGSYVDDDVQLQCGCHFHWQCLLDSYSMSECPNCGRNLITSTASGEQQLLCNLKNEGGLQERLDMLPILTEETYLKAYPEERRCRAFLEFCGEGDVEAIVDLLNDDAGEEDEESSGQGVGHSIDVLRYQDQIGSMGSGLHVAVQNQRMEVAWLLLLLASTLKIDQIPAMVLQAAHNSGIQREDQSGRVDIRLLKDSQGMTAEHRAAGIGGLWTEWLQSGRLKPPAS</sequence>
<keyword evidence="2" id="KW-1185">Reference proteome</keyword>
<dbReference type="EMBL" id="JACCJC010000007">
    <property type="protein sequence ID" value="KAF6238885.1"/>
    <property type="molecule type" value="Genomic_DNA"/>
</dbReference>
<comment type="caution">
    <text evidence="1">The sequence shown here is derived from an EMBL/GenBank/DDBJ whole genome shotgun (WGS) entry which is preliminary data.</text>
</comment>
<accession>A0A8H6G1U0</accession>
<evidence type="ECO:0000313" key="1">
    <source>
        <dbReference type="EMBL" id="KAF6238885.1"/>
    </source>
</evidence>
<gene>
    <name evidence="1" type="ORF">HO173_002757</name>
</gene>
<protein>
    <submittedName>
        <fullName evidence="1">Uncharacterized protein</fullName>
    </submittedName>
</protein>
<dbReference type="OrthoDB" id="46529at2759"/>
<dbReference type="Proteomes" id="UP000578531">
    <property type="component" value="Unassembled WGS sequence"/>
</dbReference>
<organism evidence="1 2">
    <name type="scientific">Letharia columbiana</name>
    <dbReference type="NCBI Taxonomy" id="112416"/>
    <lineage>
        <taxon>Eukaryota</taxon>
        <taxon>Fungi</taxon>
        <taxon>Dikarya</taxon>
        <taxon>Ascomycota</taxon>
        <taxon>Pezizomycotina</taxon>
        <taxon>Lecanoromycetes</taxon>
        <taxon>OSLEUM clade</taxon>
        <taxon>Lecanoromycetidae</taxon>
        <taxon>Lecanorales</taxon>
        <taxon>Lecanorineae</taxon>
        <taxon>Parmeliaceae</taxon>
        <taxon>Letharia</taxon>
    </lineage>
</organism>